<feature type="non-terminal residue" evidence="2">
    <location>
        <position position="107"/>
    </location>
</feature>
<dbReference type="GO" id="GO:0051536">
    <property type="term" value="F:iron-sulfur cluster binding"/>
    <property type="evidence" value="ECO:0007669"/>
    <property type="project" value="InterPro"/>
</dbReference>
<dbReference type="Gene3D" id="1.10.1060.10">
    <property type="entry name" value="Alpha-helical ferredoxin"/>
    <property type="match status" value="1"/>
</dbReference>
<sequence>MALSYDRYEQIKRFEKDLSQCMKCGFCTFWCPIYQEERIEASVARGKNMMIRGLLAGELDYTQEYADRLNKCTLCMACTVTCPAKANIPNIIVAARADTVKARGLKF</sequence>
<evidence type="ECO:0000313" key="2">
    <source>
        <dbReference type="EMBL" id="GAI79020.1"/>
    </source>
</evidence>
<feature type="domain" description="4Fe-4S ferredoxin-type" evidence="1">
    <location>
        <begin position="12"/>
        <end position="42"/>
    </location>
</feature>
<accession>X1SUL8</accession>
<comment type="caution">
    <text evidence="2">The sequence shown here is derived from an EMBL/GenBank/DDBJ whole genome shotgun (WGS) entry which is preliminary data.</text>
</comment>
<dbReference type="PANTHER" id="PTHR32479">
    <property type="entry name" value="GLYCOLATE OXIDASE IRON-SULFUR SUBUNIT"/>
    <property type="match status" value="1"/>
</dbReference>
<dbReference type="Pfam" id="PF13183">
    <property type="entry name" value="Fer4_8"/>
    <property type="match status" value="1"/>
</dbReference>
<dbReference type="AlphaFoldDB" id="X1SUL8"/>
<reference evidence="2" key="1">
    <citation type="journal article" date="2014" name="Front. Microbiol.">
        <title>High frequency of phylogenetically diverse reductive dehalogenase-homologous genes in deep subseafloor sedimentary metagenomes.</title>
        <authorList>
            <person name="Kawai M."/>
            <person name="Futagami T."/>
            <person name="Toyoda A."/>
            <person name="Takaki Y."/>
            <person name="Nishi S."/>
            <person name="Hori S."/>
            <person name="Arai W."/>
            <person name="Tsubouchi T."/>
            <person name="Morono Y."/>
            <person name="Uchiyama I."/>
            <person name="Ito T."/>
            <person name="Fujiyama A."/>
            <person name="Inagaki F."/>
            <person name="Takami H."/>
        </authorList>
    </citation>
    <scope>NUCLEOTIDE SEQUENCE</scope>
    <source>
        <strain evidence="2">Expedition CK06-06</strain>
    </source>
</reference>
<feature type="domain" description="4Fe-4S ferredoxin-type" evidence="1">
    <location>
        <begin position="62"/>
        <end position="92"/>
    </location>
</feature>
<dbReference type="PROSITE" id="PS51379">
    <property type="entry name" value="4FE4S_FER_2"/>
    <property type="match status" value="2"/>
</dbReference>
<protein>
    <recommendedName>
        <fullName evidence="1">4Fe-4S ferredoxin-type domain-containing protein</fullName>
    </recommendedName>
</protein>
<dbReference type="InterPro" id="IPR017900">
    <property type="entry name" value="4Fe4S_Fe_S_CS"/>
</dbReference>
<dbReference type="InterPro" id="IPR017896">
    <property type="entry name" value="4Fe4S_Fe-S-bd"/>
</dbReference>
<organism evidence="2">
    <name type="scientific">marine sediment metagenome</name>
    <dbReference type="NCBI Taxonomy" id="412755"/>
    <lineage>
        <taxon>unclassified sequences</taxon>
        <taxon>metagenomes</taxon>
        <taxon>ecological metagenomes</taxon>
    </lineage>
</organism>
<dbReference type="PROSITE" id="PS00198">
    <property type="entry name" value="4FE4S_FER_1"/>
    <property type="match status" value="1"/>
</dbReference>
<dbReference type="SUPFAM" id="SSF46548">
    <property type="entry name" value="alpha-helical ferredoxin"/>
    <property type="match status" value="1"/>
</dbReference>
<dbReference type="PANTHER" id="PTHR32479:SF19">
    <property type="entry name" value="ANAEROBIC GLYCEROL-3-PHOSPHATE DEHYDROGENASE SUBUNIT C"/>
    <property type="match status" value="1"/>
</dbReference>
<dbReference type="EMBL" id="BARW01005411">
    <property type="protein sequence ID" value="GAI79020.1"/>
    <property type="molecule type" value="Genomic_DNA"/>
</dbReference>
<evidence type="ECO:0000259" key="1">
    <source>
        <dbReference type="PROSITE" id="PS51379"/>
    </source>
</evidence>
<gene>
    <name evidence="2" type="ORF">S12H4_11813</name>
</gene>
<dbReference type="InterPro" id="IPR009051">
    <property type="entry name" value="Helical_ferredxn"/>
</dbReference>
<proteinExistence type="predicted"/>
<name>X1SUL8_9ZZZZ</name>